<feature type="non-terminal residue" evidence="2">
    <location>
        <position position="210"/>
    </location>
</feature>
<evidence type="ECO:0008006" key="3">
    <source>
        <dbReference type="Google" id="ProtNLM"/>
    </source>
</evidence>
<reference evidence="2" key="1">
    <citation type="journal article" date="2011" name="Nat. Biotechnol.">
        <title>Genome sequencing and comparison of two nonhuman primate animal models, the cynomolgus and Chinese rhesus macaques.</title>
        <authorList>
            <person name="Yan G."/>
            <person name="Zhang G."/>
            <person name="Fang X."/>
            <person name="Zhang Y."/>
            <person name="Li C."/>
            <person name="Ling F."/>
            <person name="Cooper D.N."/>
            <person name="Li Q."/>
            <person name="Li Y."/>
            <person name="van Gool A.J."/>
            <person name="Du H."/>
            <person name="Chen J."/>
            <person name="Chen R."/>
            <person name="Zhang P."/>
            <person name="Huang Z."/>
            <person name="Thompson J.R."/>
            <person name="Meng Y."/>
            <person name="Bai Y."/>
            <person name="Wang J."/>
            <person name="Zhuo M."/>
            <person name="Wang T."/>
            <person name="Huang Y."/>
            <person name="Wei L."/>
            <person name="Li J."/>
            <person name="Wang Z."/>
            <person name="Hu H."/>
            <person name="Yang P."/>
            <person name="Le L."/>
            <person name="Stenson P.D."/>
            <person name="Li B."/>
            <person name="Liu X."/>
            <person name="Ball E.V."/>
            <person name="An N."/>
            <person name="Huang Q."/>
            <person name="Zhang Y."/>
            <person name="Fan W."/>
            <person name="Zhang X."/>
            <person name="Li Y."/>
            <person name="Wang W."/>
            <person name="Katze M.G."/>
            <person name="Su B."/>
            <person name="Nielsen R."/>
            <person name="Yang H."/>
            <person name="Wang J."/>
            <person name="Wang X."/>
            <person name="Wang J."/>
        </authorList>
    </citation>
    <scope>NUCLEOTIDE SEQUENCE [LARGE SCALE GENOMIC DNA]</scope>
    <source>
        <strain evidence="2">CE-4</strain>
    </source>
</reference>
<feature type="region of interest" description="Disordered" evidence="1">
    <location>
        <begin position="1"/>
        <end position="134"/>
    </location>
</feature>
<evidence type="ECO:0000256" key="1">
    <source>
        <dbReference type="SAM" id="MobiDB-lite"/>
    </source>
</evidence>
<dbReference type="EMBL" id="CM001285">
    <property type="protein sequence ID" value="EHH65936.1"/>
    <property type="molecule type" value="Genomic_DNA"/>
</dbReference>
<dbReference type="AlphaFoldDB" id="G7PFZ1"/>
<proteinExistence type="predicted"/>
<protein>
    <recommendedName>
        <fullName evidence="3">Cadherin EGF LAG seven-pass G-type receptor 1</fullName>
    </recommendedName>
</protein>
<feature type="compositionally biased region" description="Low complexity" evidence="1">
    <location>
        <begin position="12"/>
        <end position="23"/>
    </location>
</feature>
<feature type="region of interest" description="Disordered" evidence="1">
    <location>
        <begin position="153"/>
        <end position="174"/>
    </location>
</feature>
<organism>
    <name type="scientific">Macaca fascicularis</name>
    <name type="common">Crab-eating macaque</name>
    <name type="synonym">Cynomolgus monkey</name>
    <dbReference type="NCBI Taxonomy" id="9541"/>
    <lineage>
        <taxon>Eukaryota</taxon>
        <taxon>Metazoa</taxon>
        <taxon>Chordata</taxon>
        <taxon>Craniata</taxon>
        <taxon>Vertebrata</taxon>
        <taxon>Euteleostomi</taxon>
        <taxon>Mammalia</taxon>
        <taxon>Eutheria</taxon>
        <taxon>Euarchontoglires</taxon>
        <taxon>Primates</taxon>
        <taxon>Haplorrhini</taxon>
        <taxon>Catarrhini</taxon>
        <taxon>Cercopithecidae</taxon>
        <taxon>Cercopithecinae</taxon>
        <taxon>Macaca</taxon>
    </lineage>
</organism>
<feature type="compositionally biased region" description="Basic and acidic residues" evidence="1">
    <location>
        <begin position="80"/>
        <end position="108"/>
    </location>
</feature>
<dbReference type="Proteomes" id="UP000009130">
    <property type="component" value="Chromosome 10"/>
</dbReference>
<accession>G7PFZ1</accession>
<evidence type="ECO:0000313" key="2">
    <source>
        <dbReference type="EMBL" id="EHH65936.1"/>
    </source>
</evidence>
<sequence length="210" mass="22367">HDSDSDSELSLDEQSSSYASSHSSDSEDDGVGAEEKWDPTRGAIHSTPKGDAVANHILATWPDQSLAESDSEDPGGQPRLKVETKVSVELHREEQGSHRGENPPDRESGGTARPASCQPPEQRKGILKNKVTYPPPLMLTEQTLKGRLREKLADCEQSPTSSCTSSLGSGGPDCAITVKNPGREPGREHLNGVAMNVRTGSVQADGSDSE</sequence>
<feature type="compositionally biased region" description="Acidic residues" evidence="1">
    <location>
        <begin position="1"/>
        <end position="11"/>
    </location>
</feature>
<feature type="non-terminal residue" evidence="2">
    <location>
        <position position="1"/>
    </location>
</feature>
<name>G7PFZ1_MACFA</name>
<gene>
    <name evidence="2" type="ORF">EGM_02809</name>
</gene>
<feature type="compositionally biased region" description="Low complexity" evidence="1">
    <location>
        <begin position="158"/>
        <end position="167"/>
    </location>
</feature>